<accession>A0ABQ9ZF87</accession>
<dbReference type="Proteomes" id="UP001234178">
    <property type="component" value="Unassembled WGS sequence"/>
</dbReference>
<organism evidence="1 2">
    <name type="scientific">Daphnia magna</name>
    <dbReference type="NCBI Taxonomy" id="35525"/>
    <lineage>
        <taxon>Eukaryota</taxon>
        <taxon>Metazoa</taxon>
        <taxon>Ecdysozoa</taxon>
        <taxon>Arthropoda</taxon>
        <taxon>Crustacea</taxon>
        <taxon>Branchiopoda</taxon>
        <taxon>Diplostraca</taxon>
        <taxon>Cladocera</taxon>
        <taxon>Anomopoda</taxon>
        <taxon>Daphniidae</taxon>
        <taxon>Daphnia</taxon>
    </lineage>
</organism>
<reference evidence="1 2" key="1">
    <citation type="journal article" date="2023" name="Nucleic Acids Res.">
        <title>The hologenome of Daphnia magna reveals possible DNA methylation and microbiome-mediated evolution of the host genome.</title>
        <authorList>
            <person name="Chaturvedi A."/>
            <person name="Li X."/>
            <person name="Dhandapani V."/>
            <person name="Marshall H."/>
            <person name="Kissane S."/>
            <person name="Cuenca-Cambronero M."/>
            <person name="Asole G."/>
            <person name="Calvet F."/>
            <person name="Ruiz-Romero M."/>
            <person name="Marangio P."/>
            <person name="Guigo R."/>
            <person name="Rago D."/>
            <person name="Mirbahai L."/>
            <person name="Eastwood N."/>
            <person name="Colbourne J.K."/>
            <person name="Zhou J."/>
            <person name="Mallon E."/>
            <person name="Orsini L."/>
        </authorList>
    </citation>
    <scope>NUCLEOTIDE SEQUENCE [LARGE SCALE GENOMIC DNA]</scope>
    <source>
        <strain evidence="1">LRV0_1</strain>
    </source>
</reference>
<dbReference type="EMBL" id="JAOYFB010000003">
    <property type="protein sequence ID" value="KAK4011598.1"/>
    <property type="molecule type" value="Genomic_DNA"/>
</dbReference>
<proteinExistence type="predicted"/>
<protein>
    <submittedName>
        <fullName evidence="1">Uncharacterized protein</fullName>
    </submittedName>
</protein>
<evidence type="ECO:0000313" key="2">
    <source>
        <dbReference type="Proteomes" id="UP001234178"/>
    </source>
</evidence>
<evidence type="ECO:0000313" key="1">
    <source>
        <dbReference type="EMBL" id="KAK4011598.1"/>
    </source>
</evidence>
<sequence length="139" mass="16131">MKFSRPIFISSSGWACTILVSQHYGLSGLNNCKEQTICDLKIRDRLVRSPLDVTRLFEEQEHDHDISSDAQKWASLLEGNPLRKVGNVQLIVLIRRERISAYSRPRSGLTLWCFPTCSDGKCDRQHWHFRNYRSLKSPL</sequence>
<name>A0ABQ9ZF87_9CRUS</name>
<keyword evidence="2" id="KW-1185">Reference proteome</keyword>
<gene>
    <name evidence="1" type="ORF">OUZ56_020717</name>
</gene>
<comment type="caution">
    <text evidence="1">The sequence shown here is derived from an EMBL/GenBank/DDBJ whole genome shotgun (WGS) entry which is preliminary data.</text>
</comment>